<evidence type="ECO:0000256" key="2">
    <source>
        <dbReference type="ARBA" id="ARBA00002901"/>
    </source>
</evidence>
<dbReference type="Gene3D" id="3.90.105.10">
    <property type="entry name" value="Molybdopterin biosynthesis moea protein, domain 2"/>
    <property type="match status" value="1"/>
</dbReference>
<comment type="pathway">
    <text evidence="3 11">Cofactor biosynthesis; molybdopterin biosynthesis.</text>
</comment>
<keyword evidence="7 11" id="KW-0479">Metal-binding</keyword>
<accession>A0A411YIM9</accession>
<dbReference type="FunFam" id="3.40.980.10:FF:000004">
    <property type="entry name" value="Molybdopterin molybdenumtransferase"/>
    <property type="match status" value="1"/>
</dbReference>
<dbReference type="PANTHER" id="PTHR10192">
    <property type="entry name" value="MOLYBDOPTERIN BIOSYNTHESIS PROTEIN"/>
    <property type="match status" value="1"/>
</dbReference>
<dbReference type="GO" id="GO:0046872">
    <property type="term" value="F:metal ion binding"/>
    <property type="evidence" value="ECO:0007669"/>
    <property type="project" value="UniProtKB-UniRule"/>
</dbReference>
<keyword evidence="6 11" id="KW-0808">Transferase</keyword>
<dbReference type="GO" id="GO:0005829">
    <property type="term" value="C:cytosol"/>
    <property type="evidence" value="ECO:0007669"/>
    <property type="project" value="TreeGrafter"/>
</dbReference>
<comment type="function">
    <text evidence="2 11">Catalyzes the insertion of molybdate into adenylated molybdopterin with the concomitant release of AMP.</text>
</comment>
<dbReference type="NCBIfam" id="NF045515">
    <property type="entry name" value="Glp_gephyrin"/>
    <property type="match status" value="1"/>
</dbReference>
<dbReference type="Pfam" id="PF03453">
    <property type="entry name" value="MoeA_N"/>
    <property type="match status" value="1"/>
</dbReference>
<keyword evidence="14" id="KW-1185">Reference proteome</keyword>
<evidence type="ECO:0000259" key="12">
    <source>
        <dbReference type="SMART" id="SM00852"/>
    </source>
</evidence>
<dbReference type="Pfam" id="PF00994">
    <property type="entry name" value="MoCF_biosynth"/>
    <property type="match status" value="1"/>
</dbReference>
<dbReference type="Proteomes" id="UP000291469">
    <property type="component" value="Chromosome"/>
</dbReference>
<evidence type="ECO:0000256" key="1">
    <source>
        <dbReference type="ARBA" id="ARBA00001946"/>
    </source>
</evidence>
<dbReference type="SMART" id="SM00852">
    <property type="entry name" value="MoCF_biosynth"/>
    <property type="match status" value="1"/>
</dbReference>
<proteinExistence type="inferred from homology"/>
<organism evidence="13 14">
    <name type="scientific">Egibacter rhizosphaerae</name>
    <dbReference type="NCBI Taxonomy" id="1670831"/>
    <lineage>
        <taxon>Bacteria</taxon>
        <taxon>Bacillati</taxon>
        <taxon>Actinomycetota</taxon>
        <taxon>Nitriliruptoria</taxon>
        <taxon>Egibacterales</taxon>
        <taxon>Egibacteraceae</taxon>
        <taxon>Egibacter</taxon>
    </lineage>
</organism>
<keyword evidence="8 11" id="KW-0460">Magnesium</keyword>
<dbReference type="SUPFAM" id="SSF63882">
    <property type="entry name" value="MoeA N-terminal region -like"/>
    <property type="match status" value="1"/>
</dbReference>
<dbReference type="Gene3D" id="2.40.340.10">
    <property type="entry name" value="MoeA, C-terminal, domain IV"/>
    <property type="match status" value="1"/>
</dbReference>
<comment type="similarity">
    <text evidence="4 11">Belongs to the MoeA family.</text>
</comment>
<dbReference type="InterPro" id="IPR005111">
    <property type="entry name" value="MoeA_C_domain_IV"/>
</dbReference>
<comment type="catalytic activity">
    <reaction evidence="10">
        <text>adenylyl-molybdopterin + molybdate = Mo-molybdopterin + AMP + H(+)</text>
        <dbReference type="Rhea" id="RHEA:35047"/>
        <dbReference type="ChEBI" id="CHEBI:15378"/>
        <dbReference type="ChEBI" id="CHEBI:36264"/>
        <dbReference type="ChEBI" id="CHEBI:62727"/>
        <dbReference type="ChEBI" id="CHEBI:71302"/>
        <dbReference type="ChEBI" id="CHEBI:456215"/>
        <dbReference type="EC" id="2.10.1.1"/>
    </reaction>
</comment>
<evidence type="ECO:0000313" key="14">
    <source>
        <dbReference type="Proteomes" id="UP000291469"/>
    </source>
</evidence>
<keyword evidence="5 11" id="KW-0500">Molybdenum</keyword>
<dbReference type="SUPFAM" id="SSF53218">
    <property type="entry name" value="Molybdenum cofactor biosynthesis proteins"/>
    <property type="match status" value="1"/>
</dbReference>
<dbReference type="EMBL" id="CP036402">
    <property type="protein sequence ID" value="QBI21090.1"/>
    <property type="molecule type" value="Genomic_DNA"/>
</dbReference>
<dbReference type="RefSeq" id="WP_131156083.1">
    <property type="nucleotide sequence ID" value="NZ_CP036402.1"/>
</dbReference>
<evidence type="ECO:0000256" key="8">
    <source>
        <dbReference type="ARBA" id="ARBA00022842"/>
    </source>
</evidence>
<name>A0A411YIM9_9ACTN</name>
<keyword evidence="9 11" id="KW-0501">Molybdenum cofactor biosynthesis</keyword>
<dbReference type="InterPro" id="IPR005110">
    <property type="entry name" value="MoeA_linker/N"/>
</dbReference>
<evidence type="ECO:0000256" key="6">
    <source>
        <dbReference type="ARBA" id="ARBA00022679"/>
    </source>
</evidence>
<gene>
    <name evidence="13" type="ORF">ER308_16925</name>
</gene>
<dbReference type="Gene3D" id="2.170.190.11">
    <property type="entry name" value="Molybdopterin biosynthesis moea protein, domain 3"/>
    <property type="match status" value="1"/>
</dbReference>
<dbReference type="UniPathway" id="UPA00344"/>
<dbReference type="InterPro" id="IPR036688">
    <property type="entry name" value="MoeA_C_domain_IV_sf"/>
</dbReference>
<reference evidence="13 14" key="1">
    <citation type="submission" date="2019-01" db="EMBL/GenBank/DDBJ databases">
        <title>Egibacter rhizosphaerae EGI 80759T.</title>
        <authorList>
            <person name="Chen D.-D."/>
            <person name="Tian Y."/>
            <person name="Jiao J.-Y."/>
            <person name="Zhang X.-T."/>
            <person name="Zhang Y.-G."/>
            <person name="Zhang Y."/>
            <person name="Xiao M."/>
            <person name="Shu W.-S."/>
            <person name="Li W.-J."/>
        </authorList>
    </citation>
    <scope>NUCLEOTIDE SEQUENCE [LARGE SCALE GENOMIC DNA]</scope>
    <source>
        <strain evidence="13 14">EGI 80759</strain>
    </source>
</reference>
<dbReference type="NCBIfam" id="TIGR00177">
    <property type="entry name" value="molyb_syn"/>
    <property type="match status" value="1"/>
</dbReference>
<evidence type="ECO:0000256" key="7">
    <source>
        <dbReference type="ARBA" id="ARBA00022723"/>
    </source>
</evidence>
<dbReference type="Pfam" id="PF03454">
    <property type="entry name" value="MoeA_C"/>
    <property type="match status" value="1"/>
</dbReference>
<dbReference type="PANTHER" id="PTHR10192:SF5">
    <property type="entry name" value="GEPHYRIN"/>
    <property type="match status" value="1"/>
</dbReference>
<evidence type="ECO:0000256" key="11">
    <source>
        <dbReference type="RuleBase" id="RU365090"/>
    </source>
</evidence>
<evidence type="ECO:0000256" key="4">
    <source>
        <dbReference type="ARBA" id="ARBA00010763"/>
    </source>
</evidence>
<dbReference type="AlphaFoldDB" id="A0A411YIM9"/>
<dbReference type="InterPro" id="IPR036135">
    <property type="entry name" value="MoeA_linker/N_sf"/>
</dbReference>
<evidence type="ECO:0000256" key="3">
    <source>
        <dbReference type="ARBA" id="ARBA00005046"/>
    </source>
</evidence>
<protein>
    <recommendedName>
        <fullName evidence="11">Molybdopterin molybdenumtransferase</fullName>
        <ecNumber evidence="11">2.10.1.1</ecNumber>
    </recommendedName>
</protein>
<feature type="domain" description="MoaB/Mog" evidence="12">
    <location>
        <begin position="183"/>
        <end position="320"/>
    </location>
</feature>
<evidence type="ECO:0000256" key="9">
    <source>
        <dbReference type="ARBA" id="ARBA00023150"/>
    </source>
</evidence>
<dbReference type="OrthoDB" id="9804758at2"/>
<dbReference type="GO" id="GO:0006777">
    <property type="term" value="P:Mo-molybdopterin cofactor biosynthetic process"/>
    <property type="evidence" value="ECO:0007669"/>
    <property type="project" value="UniProtKB-UniRule"/>
</dbReference>
<dbReference type="KEGG" id="erz:ER308_16925"/>
<dbReference type="EC" id="2.10.1.1" evidence="11"/>
<sequence length="410" mass="43129">MTARAAAGELVPLVEYRREVLESITPLDPIDLALLEAHGCVLAADVTAAGDVPPFDNTAMDGYAVRGSVLEAGEEFELVGTVAAGAQAEEPLGPGQAVRIMTGAPVPEGTDAIVPVELARERDGSVLLEEAARPGAHIRSAGESARAGDTLLDRGRSLGAPDLGMLAAVGNRSVRVHPRPRVVVVSTGDELVEPGRPLAPGQIRDSNSYMLTAMAREAGAVAYRQLFVRDDPRALREAFEGAFSHADVLVTSGGVSAGLHDHVKGVLAQLGDVRFRKIGMKPGMPQAFGFVDRVPCFALPGNPVSAFVSFEVFVRPTLLRMQGRQDLNRPRVTAVFDGTHGSPGEKVEFVRVRLAADEEAGWRALPTGEQGSGILQSAVLADGLAEIPADVTEVAAGSRVTVHVLDDDVR</sequence>
<dbReference type="GO" id="GO:0061599">
    <property type="term" value="F:molybdopterin molybdotransferase activity"/>
    <property type="evidence" value="ECO:0007669"/>
    <property type="project" value="UniProtKB-UniRule"/>
</dbReference>
<dbReference type="InterPro" id="IPR036425">
    <property type="entry name" value="MoaB/Mog-like_dom_sf"/>
</dbReference>
<dbReference type="InterPro" id="IPR001453">
    <property type="entry name" value="MoaB/Mog_dom"/>
</dbReference>
<dbReference type="SUPFAM" id="SSF63867">
    <property type="entry name" value="MoeA C-terminal domain-like"/>
    <property type="match status" value="1"/>
</dbReference>
<comment type="cofactor">
    <cofactor evidence="1 11">
        <name>Mg(2+)</name>
        <dbReference type="ChEBI" id="CHEBI:18420"/>
    </cofactor>
</comment>
<dbReference type="Gene3D" id="3.40.980.10">
    <property type="entry name" value="MoaB/Mog-like domain"/>
    <property type="match status" value="1"/>
</dbReference>
<evidence type="ECO:0000256" key="5">
    <source>
        <dbReference type="ARBA" id="ARBA00022505"/>
    </source>
</evidence>
<evidence type="ECO:0000313" key="13">
    <source>
        <dbReference type="EMBL" id="QBI21090.1"/>
    </source>
</evidence>
<dbReference type="CDD" id="cd00887">
    <property type="entry name" value="MoeA"/>
    <property type="match status" value="1"/>
</dbReference>
<evidence type="ECO:0000256" key="10">
    <source>
        <dbReference type="ARBA" id="ARBA00047317"/>
    </source>
</evidence>
<dbReference type="InterPro" id="IPR038987">
    <property type="entry name" value="MoeA-like"/>
</dbReference>